<gene>
    <name evidence="1" type="ORF">F4821DRAFT_273990</name>
</gene>
<sequence length="135" mass="15937">MANDATLIRFEVCIYKNDDVPYDEFIEWATKTYPPQAIPIMKKHGMVKWTQTVTPPHFRQPFRQTLKNDMGRPEWTVPDYDLVHAYYLRNMDDMKAVTMEPKWNELEETAQKMAKMSIGQVVIGHETVHFEDNKS</sequence>
<dbReference type="Proteomes" id="UP001497680">
    <property type="component" value="Unassembled WGS sequence"/>
</dbReference>
<accession>A0ACC0CIM7</accession>
<reference evidence="1 2" key="1">
    <citation type="journal article" date="2022" name="New Phytol.">
        <title>Ecological generalism drives hyperdiversity of secondary metabolite gene clusters in xylarialean endophytes.</title>
        <authorList>
            <person name="Franco M.E.E."/>
            <person name="Wisecaver J.H."/>
            <person name="Arnold A.E."/>
            <person name="Ju Y.M."/>
            <person name="Slot J.C."/>
            <person name="Ahrendt S."/>
            <person name="Moore L.P."/>
            <person name="Eastman K.E."/>
            <person name="Scott K."/>
            <person name="Konkel Z."/>
            <person name="Mondo S.J."/>
            <person name="Kuo A."/>
            <person name="Hayes R.D."/>
            <person name="Haridas S."/>
            <person name="Andreopoulos B."/>
            <person name="Riley R."/>
            <person name="LaButti K."/>
            <person name="Pangilinan J."/>
            <person name="Lipzen A."/>
            <person name="Amirebrahimi M."/>
            <person name="Yan J."/>
            <person name="Adam C."/>
            <person name="Keymanesh K."/>
            <person name="Ng V."/>
            <person name="Louie K."/>
            <person name="Northen T."/>
            <person name="Drula E."/>
            <person name="Henrissat B."/>
            <person name="Hsieh H.M."/>
            <person name="Youens-Clark K."/>
            <person name="Lutzoni F."/>
            <person name="Miadlikowska J."/>
            <person name="Eastwood D.C."/>
            <person name="Hamelin R.C."/>
            <person name="Grigoriev I.V."/>
            <person name="U'Ren J.M."/>
        </authorList>
    </citation>
    <scope>NUCLEOTIDE SEQUENCE [LARGE SCALE GENOMIC DNA]</scope>
    <source>
        <strain evidence="1 2">ER1909</strain>
    </source>
</reference>
<proteinExistence type="predicted"/>
<dbReference type="EMBL" id="MU394468">
    <property type="protein sequence ID" value="KAI6080212.1"/>
    <property type="molecule type" value="Genomic_DNA"/>
</dbReference>
<name>A0ACC0CIM7_9PEZI</name>
<evidence type="ECO:0000313" key="1">
    <source>
        <dbReference type="EMBL" id="KAI6080212.1"/>
    </source>
</evidence>
<organism evidence="1 2">
    <name type="scientific">Hypoxylon rubiginosum</name>
    <dbReference type="NCBI Taxonomy" id="110542"/>
    <lineage>
        <taxon>Eukaryota</taxon>
        <taxon>Fungi</taxon>
        <taxon>Dikarya</taxon>
        <taxon>Ascomycota</taxon>
        <taxon>Pezizomycotina</taxon>
        <taxon>Sordariomycetes</taxon>
        <taxon>Xylariomycetidae</taxon>
        <taxon>Xylariales</taxon>
        <taxon>Hypoxylaceae</taxon>
        <taxon>Hypoxylon</taxon>
    </lineage>
</organism>
<protein>
    <submittedName>
        <fullName evidence="1">Uncharacterized protein</fullName>
    </submittedName>
</protein>
<evidence type="ECO:0000313" key="2">
    <source>
        <dbReference type="Proteomes" id="UP001497680"/>
    </source>
</evidence>
<keyword evidence="2" id="KW-1185">Reference proteome</keyword>
<comment type="caution">
    <text evidence="1">The sequence shown here is derived from an EMBL/GenBank/DDBJ whole genome shotgun (WGS) entry which is preliminary data.</text>
</comment>